<accession>A0A7X3HDD7</accession>
<feature type="signal peptide" evidence="1">
    <location>
        <begin position="1"/>
        <end position="17"/>
    </location>
</feature>
<organism evidence="2 3">
    <name type="scientific">Metapseudomonas otitidis</name>
    <dbReference type="NCBI Taxonomy" id="319939"/>
    <lineage>
        <taxon>Bacteria</taxon>
        <taxon>Pseudomonadati</taxon>
        <taxon>Pseudomonadota</taxon>
        <taxon>Gammaproteobacteria</taxon>
        <taxon>Pseudomonadales</taxon>
        <taxon>Pseudomonadaceae</taxon>
        <taxon>Metapseudomonas</taxon>
    </lineage>
</organism>
<evidence type="ECO:0000256" key="1">
    <source>
        <dbReference type="SAM" id="SignalP"/>
    </source>
</evidence>
<dbReference type="Proteomes" id="UP000461288">
    <property type="component" value="Unassembled WGS sequence"/>
</dbReference>
<feature type="chain" id="PRO_5031406838" evidence="1">
    <location>
        <begin position="18"/>
        <end position="121"/>
    </location>
</feature>
<comment type="caution">
    <text evidence="2">The sequence shown here is derived from an EMBL/GenBank/DDBJ whole genome shotgun (WGS) entry which is preliminary data.</text>
</comment>
<evidence type="ECO:0000313" key="2">
    <source>
        <dbReference type="EMBL" id="MWK58711.1"/>
    </source>
</evidence>
<keyword evidence="1" id="KW-0732">Signal</keyword>
<name>A0A7X3HDD7_9GAMM</name>
<dbReference type="InterPro" id="IPR021508">
    <property type="entry name" value="Gp17-like"/>
</dbReference>
<dbReference type="EMBL" id="WTFN01000068">
    <property type="protein sequence ID" value="MWK58711.1"/>
    <property type="molecule type" value="Genomic_DNA"/>
</dbReference>
<dbReference type="AlphaFoldDB" id="A0A7X3HDD7"/>
<gene>
    <name evidence="2" type="ORF">GO594_22240</name>
</gene>
<sequence length="121" mass="13038">MFAPIFAVCAASPAVLAALGADPVRLYPFGEAPEGVAKPYATWQGIGGGPENNINQAPEIDRFALQVDVFADSAASARESARALRDAIEPHAHITSWSGESRDPATGSYRYSFDVDWWVER</sequence>
<protein>
    <submittedName>
        <fullName evidence="2">DUF3168 domain-containing protein</fullName>
    </submittedName>
</protein>
<dbReference type="Pfam" id="PF11367">
    <property type="entry name" value="Tail_completion_gp17"/>
    <property type="match status" value="1"/>
</dbReference>
<proteinExistence type="predicted"/>
<dbReference type="RefSeq" id="WP_069564958.1">
    <property type="nucleotide sequence ID" value="NZ_JAANPR010000028.1"/>
</dbReference>
<reference evidence="2 3" key="1">
    <citation type="submission" date="2019-12" db="EMBL/GenBank/DDBJ databases">
        <title>Draft genome sequence of Pseudomonas otitidis recovered from a chicken carcass.</title>
        <authorList>
            <person name="Vieira T.R."/>
            <person name="Oliviera E.F.C."/>
            <person name="Silva N.M.V."/>
            <person name="Sambrano G.E."/>
            <person name="Cibulski S.P."/>
            <person name="Cardoso M.R.I."/>
        </authorList>
    </citation>
    <scope>NUCLEOTIDE SEQUENCE [LARGE SCALE GENOMIC DNA]</scope>
    <source>
        <strain evidence="2 3">25_K</strain>
    </source>
</reference>
<evidence type="ECO:0000313" key="3">
    <source>
        <dbReference type="Proteomes" id="UP000461288"/>
    </source>
</evidence>